<comment type="caution">
    <text evidence="3">The sequence shown here is derived from an EMBL/GenBank/DDBJ whole genome shotgun (WGS) entry which is preliminary data.</text>
</comment>
<keyword evidence="2" id="KW-1133">Transmembrane helix</keyword>
<evidence type="ECO:0000256" key="1">
    <source>
        <dbReference type="SAM" id="MobiDB-lite"/>
    </source>
</evidence>
<name>A0A409WLQ3_PSICY</name>
<dbReference type="Proteomes" id="UP000283269">
    <property type="component" value="Unassembled WGS sequence"/>
</dbReference>
<feature type="compositionally biased region" description="Polar residues" evidence="1">
    <location>
        <begin position="200"/>
        <end position="209"/>
    </location>
</feature>
<proteinExistence type="predicted"/>
<protein>
    <submittedName>
        <fullName evidence="3">Uncharacterized protein</fullName>
    </submittedName>
</protein>
<feature type="transmembrane region" description="Helical" evidence="2">
    <location>
        <begin position="104"/>
        <end position="124"/>
    </location>
</feature>
<dbReference type="EMBL" id="NHYD01003375">
    <property type="protein sequence ID" value="PPQ79455.1"/>
    <property type="molecule type" value="Genomic_DNA"/>
</dbReference>
<evidence type="ECO:0000313" key="3">
    <source>
        <dbReference type="EMBL" id="PPQ79455.1"/>
    </source>
</evidence>
<dbReference type="OrthoDB" id="2560085at2759"/>
<organism evidence="3 4">
    <name type="scientific">Psilocybe cyanescens</name>
    <dbReference type="NCBI Taxonomy" id="93625"/>
    <lineage>
        <taxon>Eukaryota</taxon>
        <taxon>Fungi</taxon>
        <taxon>Dikarya</taxon>
        <taxon>Basidiomycota</taxon>
        <taxon>Agaricomycotina</taxon>
        <taxon>Agaricomycetes</taxon>
        <taxon>Agaricomycetidae</taxon>
        <taxon>Agaricales</taxon>
        <taxon>Agaricineae</taxon>
        <taxon>Strophariaceae</taxon>
        <taxon>Psilocybe</taxon>
    </lineage>
</organism>
<evidence type="ECO:0000256" key="2">
    <source>
        <dbReference type="SAM" id="Phobius"/>
    </source>
</evidence>
<keyword evidence="4" id="KW-1185">Reference proteome</keyword>
<keyword evidence="2" id="KW-0472">Membrane</keyword>
<dbReference type="InParanoid" id="A0A409WLQ3"/>
<feature type="region of interest" description="Disordered" evidence="1">
    <location>
        <begin position="198"/>
        <end position="224"/>
    </location>
</feature>
<feature type="transmembrane region" description="Helical" evidence="2">
    <location>
        <begin position="166"/>
        <end position="188"/>
    </location>
</feature>
<sequence>MSSTVAPLPKARFLILTLTWCLAVISSSVGLNALIKSNQDKSRLKKLAPPPSVVEINTTAIYNAGIVATTASLLIAVILSKFIIAPFLPFTKSLAARTLRTQSIILILASLFLLGSLIPFMIYFSTGQADVKAFIGTVQLPDSAVKAVEAHSGSTRIYKDIPYLKLVAVIPWFTLVLTYFSAATLWIASNKQRKIAVTEQEPSSPSKASMNEKETISEHEKSSV</sequence>
<reference evidence="3 4" key="1">
    <citation type="journal article" date="2018" name="Evol. Lett.">
        <title>Horizontal gene cluster transfer increased hallucinogenic mushroom diversity.</title>
        <authorList>
            <person name="Reynolds H.T."/>
            <person name="Vijayakumar V."/>
            <person name="Gluck-Thaler E."/>
            <person name="Korotkin H.B."/>
            <person name="Matheny P.B."/>
            <person name="Slot J.C."/>
        </authorList>
    </citation>
    <scope>NUCLEOTIDE SEQUENCE [LARGE SCALE GENOMIC DNA]</scope>
    <source>
        <strain evidence="3 4">2631</strain>
    </source>
</reference>
<feature type="compositionally biased region" description="Basic and acidic residues" evidence="1">
    <location>
        <begin position="210"/>
        <end position="224"/>
    </location>
</feature>
<dbReference type="AlphaFoldDB" id="A0A409WLQ3"/>
<feature type="transmembrane region" description="Helical" evidence="2">
    <location>
        <begin position="60"/>
        <end position="84"/>
    </location>
</feature>
<evidence type="ECO:0000313" key="4">
    <source>
        <dbReference type="Proteomes" id="UP000283269"/>
    </source>
</evidence>
<keyword evidence="2" id="KW-0812">Transmembrane</keyword>
<gene>
    <name evidence="3" type="ORF">CVT25_002617</name>
</gene>
<dbReference type="STRING" id="93625.A0A409WLQ3"/>
<accession>A0A409WLQ3</accession>